<dbReference type="Proteomes" id="UP001378592">
    <property type="component" value="Unassembled WGS sequence"/>
</dbReference>
<dbReference type="PANTHER" id="PTHR22840:SF12">
    <property type="entry name" value="WD REPEAT-CONTAINING PROTEIN 36"/>
    <property type="match status" value="1"/>
</dbReference>
<dbReference type="InterPro" id="IPR015943">
    <property type="entry name" value="WD40/YVTN_repeat-like_dom_sf"/>
</dbReference>
<dbReference type="InterPro" id="IPR019775">
    <property type="entry name" value="WD40_repeat_CS"/>
</dbReference>
<dbReference type="GO" id="GO:0034388">
    <property type="term" value="C:Pwp2p-containing subcomplex of 90S preribosome"/>
    <property type="evidence" value="ECO:0007669"/>
    <property type="project" value="TreeGrafter"/>
</dbReference>
<dbReference type="PANTHER" id="PTHR22840">
    <property type="entry name" value="WD REPEAT-CONTAINING PROTEIN 36"/>
    <property type="match status" value="1"/>
</dbReference>
<feature type="repeat" description="WD" evidence="3">
    <location>
        <begin position="223"/>
        <end position="265"/>
    </location>
</feature>
<dbReference type="InterPro" id="IPR059157">
    <property type="entry name" value="WDR36-Utp21_N"/>
</dbReference>
<evidence type="ECO:0000313" key="6">
    <source>
        <dbReference type="EMBL" id="KAK7869941.1"/>
    </source>
</evidence>
<sequence>MVQRSKIFERNRALGFVSSHVPCVVRYIKMRNENLVATVVGRCFHTYGCNRFSVLSVSGLHPADITCLAADTFHIYTCCDTEIYAWRRGTELKHTYKGHLKPVHIILPLGAFLLSVDEDSVLKLWDVKSEEELLEYPFSNDTFQISAVIHPATYLNKVLLGSKQGTLQLLNIHTSKLIHTFRGWNCEVTVLQQAPAIDVIAVGLANGRIILHNIKYDQTVMMLIQDWGTVTSISFRTDGPAMMLSGSLSGHIVLWDLEERKPLTQLISAHSGAVAGMKCLANEPLMVTSSPDNTLKMWIFDMPDGGARLLRIREGHSSPPTFIRYHGNNGHNIVSAGSDSSMRIFSTLTETFNKSLGKARYNRNKKIKKKTLLDDENPCMPPVVFFASETTREKEWDDIAAIHLGMGVVTTWSYGKVKMGDLKLIPDHLKPKTLQSANQISATCLTLTSCGNFVVIGYSTGDLHKFNIQSGLHRGAYGSPTAHKGPVRGVGSDSLNQVVVSGGHDCCIKFWSFKVAGSEVLSQLVLDEPVLFFHVHRESSLLAIALEDYNVLVMDLDTRLVIRKFEAHMSQLTDMAFSPDAHWLVTASLDCTIRTWDIPSAHLVDVFQVDAPCTSLTFSPTGDRLATTHVNCLGVFLWANRCVFEHVSLSPVRDLTNIPLVALPSTAQCVEPSDYLSEIDDPIEHMPKTNEQISEELITLSSVSSSRWQNLLNLDIVWKKNKPKSLLKKPKTAPFFLPTIPSLDLQFDLKAENNTNEESANAFQLKTSTTGFAKLLFDSVSGSDFDKAMTKLKELSLSTINYEISALSPEGGGSLQMIRQFMKLVQSVLKTNRNFELIQAYFALFLKKHGDTIASEMVLCDELQLLQTVQLDKWNVLQNKLMSCLCIVDSLKSM</sequence>
<accession>A0AAN9ZAB3</accession>
<dbReference type="FunFam" id="2.130.10.10:FF:000109">
    <property type="entry name" value="WD repeat domain 36"/>
    <property type="match status" value="1"/>
</dbReference>
<evidence type="ECO:0008006" key="8">
    <source>
        <dbReference type="Google" id="ProtNLM"/>
    </source>
</evidence>
<keyword evidence="2" id="KW-0677">Repeat</keyword>
<name>A0AAN9ZAB3_9ORTH</name>
<dbReference type="GO" id="GO:0006364">
    <property type="term" value="P:rRNA processing"/>
    <property type="evidence" value="ECO:0007669"/>
    <property type="project" value="InterPro"/>
</dbReference>
<feature type="repeat" description="WD" evidence="3">
    <location>
        <begin position="108"/>
        <end position="135"/>
    </location>
</feature>
<keyword evidence="7" id="KW-1185">Reference proteome</keyword>
<evidence type="ECO:0000256" key="2">
    <source>
        <dbReference type="ARBA" id="ARBA00022737"/>
    </source>
</evidence>
<feature type="domain" description="WDR36/Utp21 N-terminal" evidence="5">
    <location>
        <begin position="36"/>
        <end position="301"/>
    </location>
</feature>
<organism evidence="6 7">
    <name type="scientific">Gryllus longicercus</name>
    <dbReference type="NCBI Taxonomy" id="2509291"/>
    <lineage>
        <taxon>Eukaryota</taxon>
        <taxon>Metazoa</taxon>
        <taxon>Ecdysozoa</taxon>
        <taxon>Arthropoda</taxon>
        <taxon>Hexapoda</taxon>
        <taxon>Insecta</taxon>
        <taxon>Pterygota</taxon>
        <taxon>Neoptera</taxon>
        <taxon>Polyneoptera</taxon>
        <taxon>Orthoptera</taxon>
        <taxon>Ensifera</taxon>
        <taxon>Gryllidea</taxon>
        <taxon>Grylloidea</taxon>
        <taxon>Gryllidae</taxon>
        <taxon>Gryllinae</taxon>
        <taxon>Gryllus</taxon>
    </lineage>
</organism>
<feature type="repeat" description="WD" evidence="3">
    <location>
        <begin position="565"/>
        <end position="606"/>
    </location>
</feature>
<dbReference type="InterPro" id="IPR001680">
    <property type="entry name" value="WD40_rpt"/>
</dbReference>
<dbReference type="SUPFAM" id="SSF50978">
    <property type="entry name" value="WD40 repeat-like"/>
    <property type="match status" value="3"/>
</dbReference>
<evidence type="ECO:0000259" key="5">
    <source>
        <dbReference type="Pfam" id="PF25171"/>
    </source>
</evidence>
<dbReference type="PROSITE" id="PS50294">
    <property type="entry name" value="WD_REPEATS_REGION"/>
    <property type="match status" value="1"/>
</dbReference>
<dbReference type="GO" id="GO:0032040">
    <property type="term" value="C:small-subunit processome"/>
    <property type="evidence" value="ECO:0007669"/>
    <property type="project" value="InterPro"/>
</dbReference>
<evidence type="ECO:0000256" key="1">
    <source>
        <dbReference type="ARBA" id="ARBA00022574"/>
    </source>
</evidence>
<feature type="repeat" description="WD" evidence="3">
    <location>
        <begin position="267"/>
        <end position="298"/>
    </location>
</feature>
<dbReference type="Pfam" id="PF04192">
    <property type="entry name" value="Utp21"/>
    <property type="match status" value="1"/>
</dbReference>
<dbReference type="PROSITE" id="PS00678">
    <property type="entry name" value="WD_REPEATS_1"/>
    <property type="match status" value="1"/>
</dbReference>
<reference evidence="6 7" key="1">
    <citation type="submission" date="2024-03" db="EMBL/GenBank/DDBJ databases">
        <title>The genome assembly and annotation of the cricket Gryllus longicercus Weissman &amp; Gray.</title>
        <authorList>
            <person name="Szrajer S."/>
            <person name="Gray D."/>
            <person name="Ylla G."/>
        </authorList>
    </citation>
    <scope>NUCLEOTIDE SEQUENCE [LARGE SCALE GENOMIC DNA]</scope>
    <source>
        <strain evidence="6">DAG 2021-001</strain>
        <tissue evidence="6">Whole body minus gut</tissue>
    </source>
</reference>
<dbReference type="Gene3D" id="2.130.10.10">
    <property type="entry name" value="YVTN repeat-like/Quinoprotein amine dehydrogenase"/>
    <property type="match status" value="2"/>
</dbReference>
<proteinExistence type="predicted"/>
<evidence type="ECO:0000256" key="3">
    <source>
        <dbReference type="PROSITE-ProRule" id="PRU00221"/>
    </source>
</evidence>
<dbReference type="AlphaFoldDB" id="A0AAN9ZAB3"/>
<dbReference type="Pfam" id="PF25171">
    <property type="entry name" value="Beta-prop_WDR36-Utp21_1st"/>
    <property type="match status" value="1"/>
</dbReference>
<comment type="caution">
    <text evidence="6">The sequence shown here is derived from an EMBL/GenBank/DDBJ whole genome shotgun (WGS) entry which is preliminary data.</text>
</comment>
<dbReference type="PROSITE" id="PS50082">
    <property type="entry name" value="WD_REPEATS_2"/>
    <property type="match status" value="4"/>
</dbReference>
<protein>
    <recommendedName>
        <fullName evidence="8">WD repeat-containing protein 36</fullName>
    </recommendedName>
</protein>
<evidence type="ECO:0000259" key="4">
    <source>
        <dbReference type="Pfam" id="PF04192"/>
    </source>
</evidence>
<dbReference type="InterPro" id="IPR007319">
    <property type="entry name" value="WDR36/Utp21_C"/>
</dbReference>
<evidence type="ECO:0000313" key="7">
    <source>
        <dbReference type="Proteomes" id="UP001378592"/>
    </source>
</evidence>
<keyword evidence="1 3" id="KW-0853">WD repeat</keyword>
<dbReference type="Pfam" id="PF25168">
    <property type="entry name" value="Beta-prop_WDR36-Utp21_2nd"/>
    <property type="match status" value="1"/>
</dbReference>
<dbReference type="SMART" id="SM00320">
    <property type="entry name" value="WD40"/>
    <property type="match status" value="10"/>
</dbReference>
<feature type="domain" description="WDR36/Utp21 C-terminal" evidence="4">
    <location>
        <begin position="691"/>
        <end position="892"/>
    </location>
</feature>
<dbReference type="EMBL" id="JAZDUA010000066">
    <property type="protein sequence ID" value="KAK7869941.1"/>
    <property type="molecule type" value="Genomic_DNA"/>
</dbReference>
<gene>
    <name evidence="6" type="ORF">R5R35_013719</name>
</gene>
<dbReference type="InterPro" id="IPR036322">
    <property type="entry name" value="WD40_repeat_dom_sf"/>
</dbReference>